<dbReference type="AlphaFoldDB" id="A0A6M1SUY8"/>
<dbReference type="InterPro" id="IPR028994">
    <property type="entry name" value="Integrin_alpha_N"/>
</dbReference>
<protein>
    <submittedName>
        <fullName evidence="4">VCBS repeat-containing protein</fullName>
    </submittedName>
</protein>
<comment type="caution">
    <text evidence="4">The sequence shown here is derived from an EMBL/GenBank/DDBJ whole genome shotgun (WGS) entry which is preliminary data.</text>
</comment>
<keyword evidence="1" id="KW-0732">Signal</keyword>
<feature type="transmembrane region" description="Helical" evidence="2">
    <location>
        <begin position="12"/>
        <end position="30"/>
    </location>
</feature>
<keyword evidence="2" id="KW-0812">Transmembrane</keyword>
<dbReference type="InterPro" id="IPR027039">
    <property type="entry name" value="Crtac1"/>
</dbReference>
<gene>
    <name evidence="4" type="ORF">G3570_08255</name>
</gene>
<evidence type="ECO:0000256" key="2">
    <source>
        <dbReference type="SAM" id="Phobius"/>
    </source>
</evidence>
<dbReference type="InterPro" id="IPR013517">
    <property type="entry name" value="FG-GAP"/>
</dbReference>
<dbReference type="Proteomes" id="UP000473278">
    <property type="component" value="Unassembled WGS sequence"/>
</dbReference>
<keyword evidence="2" id="KW-0472">Membrane</keyword>
<dbReference type="EMBL" id="JAALLT010000002">
    <property type="protein sequence ID" value="NGP76622.1"/>
    <property type="molecule type" value="Genomic_DNA"/>
</dbReference>
<keyword evidence="5" id="KW-1185">Reference proteome</keyword>
<accession>A0A6M1SUY8</accession>
<feature type="domain" description="ASPIC/UnbV" evidence="3">
    <location>
        <begin position="535"/>
        <end position="602"/>
    </location>
</feature>
<evidence type="ECO:0000256" key="1">
    <source>
        <dbReference type="ARBA" id="ARBA00022729"/>
    </source>
</evidence>
<dbReference type="RefSeq" id="WP_165141119.1">
    <property type="nucleotide sequence ID" value="NZ_JAALLT010000002.1"/>
</dbReference>
<dbReference type="PANTHER" id="PTHR16026:SF0">
    <property type="entry name" value="CARTILAGE ACIDIC PROTEIN 1"/>
    <property type="match status" value="1"/>
</dbReference>
<evidence type="ECO:0000259" key="3">
    <source>
        <dbReference type="Pfam" id="PF07593"/>
    </source>
</evidence>
<evidence type="ECO:0000313" key="5">
    <source>
        <dbReference type="Proteomes" id="UP000473278"/>
    </source>
</evidence>
<dbReference type="Pfam" id="PF13517">
    <property type="entry name" value="FG-GAP_3"/>
    <property type="match status" value="7"/>
</dbReference>
<proteinExistence type="predicted"/>
<keyword evidence="2" id="KW-1133">Transmembrane helix</keyword>
<dbReference type="PANTHER" id="PTHR16026">
    <property type="entry name" value="CARTILAGE ACIDIC PROTEIN 1"/>
    <property type="match status" value="1"/>
</dbReference>
<evidence type="ECO:0000313" key="4">
    <source>
        <dbReference type="EMBL" id="NGP76622.1"/>
    </source>
</evidence>
<sequence length="1119" mass="124267">MHFKNHLKNYNSIPFGSLFFAILFAMTFISCSGSQDTRFSLLESEETGVSFANNLENTPEFNILNYLYFYDGGGVSIGDINNDGLPDIYFTANMQENRLYLNKGDFNFEDITDKAQVAGSADWTTGTTMADVNGDGLLDIYVSSVNFLNKSGRNQLFINNGDSTFSDKAAEYGLDFQGFAKQASFFDYDNDGDLDMYLLNHSVHSEGSFTKAEKRTTYSEESGDKLYQNNEGIFTDVTKQAGIYSSMIGYGLAATVSDVNNDGCQDIYVSNDFHENDYLYLNNCDGTFREVIDKTTGHNSRASMGADIADFNNDGLADIFVLDMLPYDETTRKSAVSSEPYNAYKIQRQFGYHPQLIRNTLQLNRGIDDEGNPLFSEIAQLAGVNATDWSWASLFFDMDNDGNKDLFVSNGIYRRPNDLDYLAVARSEQAQQVMSRGMSDTTMSLIQRMPKVEIPNFAFINEGDYRFTNRSETGFNRPSFSNGAAYGDLDNDGDLDLVVNNVNSEAFIYKNETREQEDRSYLKIKLAGNTENSFGIGARVNLFTDDSRQLYEMMPTRGFLSSVEPVLTIGLDTLQTIDSLTVQWPDGEKQTVNEVSVNQTLTLKQEDAENWEEPALGKVLDTPFRDVSDDYAPLFSHRENTYSDYDLQQMVPHMLSTQGPAMASGDVNGDGLDDFYVGGAKNQSGTLYIQSENGEFESASTSAFNSDRIYEDTDAAFFDANGDGAPDLYVVSGGNEFMAQSNSYQDRLYLNDGNGEFIKIEGALPPIRENGAVIAPADFDADGDIDLFLGNRSVPGSYGTIPRSYLFQNDGNGRFRDVTDVLSEGLVDAGMITDASWQDVNGDAIPDLVLSGTWMPISIFINSDGIIKNRTADYGLAESNGWWNTLEPGDFDGDGDIDFLAGNLGLNSYLKASREEPLKLYVKDFNEDGQLDPVLAYTESGKEYPAHPRDELLTNFKYLRSEFRTYGDFAGKSMQQIFGEQLEDSISIKYINQLSSSYLENDGTGGFTLHELPVEAQFTPIFAIKSADFNDDGIPDALIGGNFFDVKPSLGGRYDAGYGLYLRGSGEGHFEAVDLLKSGFVLKGEVREIDLLRIAGGRRLIPVARNNDSLLLFEQRHDE</sequence>
<organism evidence="4 5">
    <name type="scientific">Halalkalibaculum roseum</name>
    <dbReference type="NCBI Taxonomy" id="2709311"/>
    <lineage>
        <taxon>Bacteria</taxon>
        <taxon>Pseudomonadati</taxon>
        <taxon>Balneolota</taxon>
        <taxon>Balneolia</taxon>
        <taxon>Balneolales</taxon>
        <taxon>Balneolaceae</taxon>
        <taxon>Halalkalibaculum</taxon>
    </lineage>
</organism>
<dbReference type="SUPFAM" id="SSF69318">
    <property type="entry name" value="Integrin alpha N-terminal domain"/>
    <property type="match status" value="3"/>
</dbReference>
<name>A0A6M1SUY8_9BACT</name>
<reference evidence="4 5" key="1">
    <citation type="submission" date="2020-02" db="EMBL/GenBank/DDBJ databases">
        <title>Balneolaceae bacterium YR4-1, complete genome.</title>
        <authorList>
            <person name="Li Y."/>
            <person name="Wu S."/>
        </authorList>
    </citation>
    <scope>NUCLEOTIDE SEQUENCE [LARGE SCALE GENOMIC DNA]</scope>
    <source>
        <strain evidence="4 5">YR4-1</strain>
    </source>
</reference>
<dbReference type="Gene3D" id="2.130.10.130">
    <property type="entry name" value="Integrin alpha, N-terminal"/>
    <property type="match status" value="5"/>
</dbReference>
<dbReference type="PROSITE" id="PS51257">
    <property type="entry name" value="PROKAR_LIPOPROTEIN"/>
    <property type="match status" value="1"/>
</dbReference>
<dbReference type="InterPro" id="IPR011519">
    <property type="entry name" value="UnbV_ASPIC"/>
</dbReference>
<dbReference type="Pfam" id="PF07593">
    <property type="entry name" value="UnbV_ASPIC"/>
    <property type="match status" value="1"/>
</dbReference>